<dbReference type="EMBL" id="CVRI01000010">
    <property type="protein sequence ID" value="CRK88867.1"/>
    <property type="molecule type" value="Genomic_DNA"/>
</dbReference>
<evidence type="ECO:0000313" key="1">
    <source>
        <dbReference type="EMBL" id="CRK88867.1"/>
    </source>
</evidence>
<protein>
    <submittedName>
        <fullName evidence="1">CLUMA_CG002744, isoform A</fullName>
    </submittedName>
</protein>
<name>A0A1J1HLR5_9DIPT</name>
<organism evidence="1 2">
    <name type="scientific">Clunio marinus</name>
    <dbReference type="NCBI Taxonomy" id="568069"/>
    <lineage>
        <taxon>Eukaryota</taxon>
        <taxon>Metazoa</taxon>
        <taxon>Ecdysozoa</taxon>
        <taxon>Arthropoda</taxon>
        <taxon>Hexapoda</taxon>
        <taxon>Insecta</taxon>
        <taxon>Pterygota</taxon>
        <taxon>Neoptera</taxon>
        <taxon>Endopterygota</taxon>
        <taxon>Diptera</taxon>
        <taxon>Nematocera</taxon>
        <taxon>Chironomoidea</taxon>
        <taxon>Chironomidae</taxon>
        <taxon>Clunio</taxon>
    </lineage>
</organism>
<proteinExistence type="predicted"/>
<dbReference type="AlphaFoldDB" id="A0A1J1HLR5"/>
<sequence length="76" mass="9130">MNLHQNIFGKLDKFSFPMFGAHPMWDTYLKGIFSKRTQSNSSFKVNQSLKLKEFEEQTVNLVKEFWKYIYCNLIEN</sequence>
<accession>A0A1J1HLR5</accession>
<reference evidence="1 2" key="1">
    <citation type="submission" date="2015-04" db="EMBL/GenBank/DDBJ databases">
        <authorList>
            <person name="Syromyatnikov M.Y."/>
            <person name="Popov V.N."/>
        </authorList>
    </citation>
    <scope>NUCLEOTIDE SEQUENCE [LARGE SCALE GENOMIC DNA]</scope>
</reference>
<dbReference type="Proteomes" id="UP000183832">
    <property type="component" value="Unassembled WGS sequence"/>
</dbReference>
<keyword evidence="2" id="KW-1185">Reference proteome</keyword>
<gene>
    <name evidence="1" type="ORF">CLUMA_CG002744</name>
</gene>
<evidence type="ECO:0000313" key="2">
    <source>
        <dbReference type="Proteomes" id="UP000183832"/>
    </source>
</evidence>